<keyword evidence="11" id="KW-0503">Monooxygenase</keyword>
<keyword evidence="10" id="KW-0843">Virulence</keyword>
<dbReference type="GO" id="GO:0004497">
    <property type="term" value="F:monooxygenase activity"/>
    <property type="evidence" value="ECO:0007669"/>
    <property type="project" value="UniProtKB-KW"/>
</dbReference>
<comment type="subcellular location">
    <subcellularLocation>
        <location evidence="2">Membrane</location>
        <topology evidence="2">Single-pass membrane protein</topology>
    </subcellularLocation>
</comment>
<comment type="caution">
    <text evidence="15">The sequence shown here is derived from an EMBL/GenBank/DDBJ whole genome shotgun (WGS) entry which is preliminary data.</text>
</comment>
<dbReference type="InterPro" id="IPR050121">
    <property type="entry name" value="Cytochrome_P450_monoxygenase"/>
</dbReference>
<dbReference type="PRINTS" id="PR00385">
    <property type="entry name" value="P450"/>
</dbReference>
<organism evidence="15 16">
    <name type="scientific">Sclerotinia trifoliorum</name>
    <dbReference type="NCBI Taxonomy" id="28548"/>
    <lineage>
        <taxon>Eukaryota</taxon>
        <taxon>Fungi</taxon>
        <taxon>Dikarya</taxon>
        <taxon>Ascomycota</taxon>
        <taxon>Pezizomycotina</taxon>
        <taxon>Leotiomycetes</taxon>
        <taxon>Helotiales</taxon>
        <taxon>Sclerotiniaceae</taxon>
        <taxon>Sclerotinia</taxon>
    </lineage>
</organism>
<keyword evidence="9 13" id="KW-0408">Iron</keyword>
<dbReference type="InterPro" id="IPR002401">
    <property type="entry name" value="Cyt_P450_E_grp-I"/>
</dbReference>
<comment type="cofactor">
    <cofactor evidence="1 13">
        <name>heme</name>
        <dbReference type="ChEBI" id="CHEBI:30413"/>
    </cofactor>
</comment>
<dbReference type="InterPro" id="IPR001128">
    <property type="entry name" value="Cyt_P450"/>
</dbReference>
<dbReference type="CDD" id="cd11062">
    <property type="entry name" value="CYP58-like"/>
    <property type="match status" value="1"/>
</dbReference>
<feature type="transmembrane region" description="Helical" evidence="14">
    <location>
        <begin position="16"/>
        <end position="36"/>
    </location>
</feature>
<evidence type="ECO:0000256" key="10">
    <source>
        <dbReference type="ARBA" id="ARBA00023026"/>
    </source>
</evidence>
<dbReference type="FunFam" id="1.10.630.10:FF:000069">
    <property type="entry name" value="Cytochrome P450, putative (Eurofung)"/>
    <property type="match status" value="1"/>
</dbReference>
<evidence type="ECO:0000256" key="5">
    <source>
        <dbReference type="ARBA" id="ARBA00022692"/>
    </source>
</evidence>
<evidence type="ECO:0000256" key="4">
    <source>
        <dbReference type="ARBA" id="ARBA00022617"/>
    </source>
</evidence>
<keyword evidence="5 14" id="KW-0812">Transmembrane</keyword>
<evidence type="ECO:0000313" key="15">
    <source>
        <dbReference type="EMBL" id="CAD6447091.1"/>
    </source>
</evidence>
<evidence type="ECO:0000256" key="13">
    <source>
        <dbReference type="PIRSR" id="PIRSR602401-1"/>
    </source>
</evidence>
<evidence type="ECO:0000256" key="2">
    <source>
        <dbReference type="ARBA" id="ARBA00004167"/>
    </source>
</evidence>
<proteinExistence type="inferred from homology"/>
<evidence type="ECO:0000256" key="1">
    <source>
        <dbReference type="ARBA" id="ARBA00001971"/>
    </source>
</evidence>
<dbReference type="GO" id="GO:0020037">
    <property type="term" value="F:heme binding"/>
    <property type="evidence" value="ECO:0007669"/>
    <property type="project" value="InterPro"/>
</dbReference>
<dbReference type="Gene3D" id="1.10.630.10">
    <property type="entry name" value="Cytochrome P450"/>
    <property type="match status" value="1"/>
</dbReference>
<keyword evidence="7 14" id="KW-1133">Transmembrane helix</keyword>
<keyword evidence="16" id="KW-1185">Reference proteome</keyword>
<keyword evidence="6 13" id="KW-0479">Metal-binding</keyword>
<keyword evidence="4 13" id="KW-0349">Heme</keyword>
<dbReference type="GO" id="GO:0005506">
    <property type="term" value="F:iron ion binding"/>
    <property type="evidence" value="ECO:0007669"/>
    <property type="project" value="InterPro"/>
</dbReference>
<sequence>MGAVNTISDLLSQIDLLMCVCAIAAYTFSLVVYRLYFSPLSGFPGPKLTAATEWYVTYFQVVKDGQFWRKIPEWHEKYGPIVRISPTELHISDPEFYDTIYTTDVRDRVHLRNALPTARSSTHSTVDHFLHQRRRAALSPLFSRLNIQKFIPLIQSRVDIIVKRINTEYKGTDRVLNLGNVFSCFTADVVMECSFGSNYGFCEREGFTSEFMEATHSMMSVLHWTAQFPILAWIMNSVSALPYRIMKEIVPKNSGPVLSWLEDIRIELRAVMYGTKEKTGTTQSTIFHEILKSDLPPEEKSEKRLHDEAQVVVAAGIETTQWTLTVAMFYLLDNSELLSKLRAEILTVFPDPSSPPSLATLEKLPYLTAVVQEALRCSIGLHAHGPRVAHKPLSYTDPTTGRTYTIPADTPLSCATPMIHYNESIFPSSHSFIPERWLSDPITGQPPKVKLASGEEKPLTKFLVTFLKGSRQCLGMNLAYAEIYLALASFTRKCEFELWQTTHEAVEAWSEHNVPTPKPGTGVRVKVL</sequence>
<comment type="similarity">
    <text evidence="3">Belongs to the cytochrome P450 family.</text>
</comment>
<dbReference type="GO" id="GO:0016020">
    <property type="term" value="C:membrane"/>
    <property type="evidence" value="ECO:0007669"/>
    <property type="project" value="UniProtKB-SubCell"/>
</dbReference>
<keyword evidence="8" id="KW-0560">Oxidoreductase</keyword>
<dbReference type="EMBL" id="CAJHIA010000024">
    <property type="protein sequence ID" value="CAD6447091.1"/>
    <property type="molecule type" value="Genomic_DNA"/>
</dbReference>
<evidence type="ECO:0000256" key="3">
    <source>
        <dbReference type="ARBA" id="ARBA00010617"/>
    </source>
</evidence>
<dbReference type="GO" id="GO:0016705">
    <property type="term" value="F:oxidoreductase activity, acting on paired donors, with incorporation or reduction of molecular oxygen"/>
    <property type="evidence" value="ECO:0007669"/>
    <property type="project" value="InterPro"/>
</dbReference>
<evidence type="ECO:0000256" key="7">
    <source>
        <dbReference type="ARBA" id="ARBA00022989"/>
    </source>
</evidence>
<keyword evidence="12 14" id="KW-0472">Membrane</keyword>
<reference evidence="15" key="1">
    <citation type="submission" date="2020-10" db="EMBL/GenBank/DDBJ databases">
        <authorList>
            <person name="Kusch S."/>
        </authorList>
    </citation>
    <scope>NUCLEOTIDE SEQUENCE</scope>
    <source>
        <strain evidence="15">SwB9</strain>
    </source>
</reference>
<evidence type="ECO:0000313" key="16">
    <source>
        <dbReference type="Proteomes" id="UP000624404"/>
    </source>
</evidence>
<gene>
    <name evidence="15" type="ORF">SCLTRI_LOCUS6883</name>
</gene>
<evidence type="ECO:0000256" key="11">
    <source>
        <dbReference type="ARBA" id="ARBA00023033"/>
    </source>
</evidence>
<dbReference type="PRINTS" id="PR00463">
    <property type="entry name" value="EP450I"/>
</dbReference>
<evidence type="ECO:0000256" key="14">
    <source>
        <dbReference type="SAM" id="Phobius"/>
    </source>
</evidence>
<evidence type="ECO:0000256" key="12">
    <source>
        <dbReference type="ARBA" id="ARBA00023136"/>
    </source>
</evidence>
<accession>A0A8H2ZQS0</accession>
<name>A0A8H2ZQS0_9HELO</name>
<dbReference type="Proteomes" id="UP000624404">
    <property type="component" value="Unassembled WGS sequence"/>
</dbReference>
<dbReference type="PANTHER" id="PTHR24305">
    <property type="entry name" value="CYTOCHROME P450"/>
    <property type="match status" value="1"/>
</dbReference>
<dbReference type="OrthoDB" id="3945418at2759"/>
<evidence type="ECO:0000256" key="6">
    <source>
        <dbReference type="ARBA" id="ARBA00022723"/>
    </source>
</evidence>
<dbReference type="SUPFAM" id="SSF48264">
    <property type="entry name" value="Cytochrome P450"/>
    <property type="match status" value="1"/>
</dbReference>
<evidence type="ECO:0000256" key="9">
    <source>
        <dbReference type="ARBA" id="ARBA00023004"/>
    </source>
</evidence>
<protein>
    <submittedName>
        <fullName evidence="15">62617b23-89bd-4035-8aed-b9edcdd21241</fullName>
    </submittedName>
</protein>
<dbReference type="InterPro" id="IPR036396">
    <property type="entry name" value="Cyt_P450_sf"/>
</dbReference>
<dbReference type="AlphaFoldDB" id="A0A8H2ZQS0"/>
<evidence type="ECO:0000256" key="8">
    <source>
        <dbReference type="ARBA" id="ARBA00023002"/>
    </source>
</evidence>
<dbReference type="Pfam" id="PF00067">
    <property type="entry name" value="p450"/>
    <property type="match status" value="1"/>
</dbReference>
<feature type="binding site" description="axial binding residue" evidence="13">
    <location>
        <position position="473"/>
    </location>
    <ligand>
        <name>heme</name>
        <dbReference type="ChEBI" id="CHEBI:30413"/>
    </ligand>
    <ligandPart>
        <name>Fe</name>
        <dbReference type="ChEBI" id="CHEBI:18248"/>
    </ligandPart>
</feature>
<dbReference type="PANTHER" id="PTHR24305:SF231">
    <property type="entry name" value="P450, PUTATIVE (EUROFUNG)-RELATED"/>
    <property type="match status" value="1"/>
</dbReference>